<gene>
    <name evidence="1" type="ORF">DACRYDRAFT_24946</name>
</gene>
<dbReference type="RefSeq" id="XP_040624446.1">
    <property type="nucleotide sequence ID" value="XM_040773928.1"/>
</dbReference>
<dbReference type="HOGENOM" id="CLU_826450_0_0_1"/>
<dbReference type="OrthoDB" id="3362025at2759"/>
<evidence type="ECO:0000313" key="2">
    <source>
        <dbReference type="Proteomes" id="UP000030653"/>
    </source>
</evidence>
<name>M5FQ67_DACPD</name>
<organism evidence="1 2">
    <name type="scientific">Dacryopinax primogenitus (strain DJM 731)</name>
    <name type="common">Brown rot fungus</name>
    <dbReference type="NCBI Taxonomy" id="1858805"/>
    <lineage>
        <taxon>Eukaryota</taxon>
        <taxon>Fungi</taxon>
        <taxon>Dikarya</taxon>
        <taxon>Basidiomycota</taxon>
        <taxon>Agaricomycotina</taxon>
        <taxon>Dacrymycetes</taxon>
        <taxon>Dacrymycetales</taxon>
        <taxon>Dacrymycetaceae</taxon>
        <taxon>Dacryopinax</taxon>
    </lineage>
</organism>
<sequence length="336" mass="37498">MPSHRSNQKSRQVAGSTPFRVKYLCPHPECKNMQPLSCGSTYARHYRSAHLRQRPWHCTSPHCTFDTTRKTLLQQHWLHAHNVVVVLNKRPRGTLPVVPAPTEVEVDDFDNIIFRRPAKAHRSWFSPQARELSPSHEVALMAGQLVLRAPPGSRRPSLTVETNSAMVFYKAPMVIPSVPPIPSFSAPIASCMAQLDLQEMYDGALPYADYSGSMGSVPYPENTVYNLYIERSSSVPTFSAYGSATAVDSAVPWAAWITPTSMPDKQPYYTNWDMPMTISTMSPDHYTVHSTPLTQASSPSNSPTPFPEVLADQPALDPELESILKDFDGLRTFAHF</sequence>
<accession>M5FQ67</accession>
<proteinExistence type="predicted"/>
<reference evidence="1 2" key="1">
    <citation type="journal article" date="2012" name="Science">
        <title>The Paleozoic origin of enzymatic lignin decomposition reconstructed from 31 fungal genomes.</title>
        <authorList>
            <person name="Floudas D."/>
            <person name="Binder M."/>
            <person name="Riley R."/>
            <person name="Barry K."/>
            <person name="Blanchette R.A."/>
            <person name="Henrissat B."/>
            <person name="Martinez A.T."/>
            <person name="Otillar R."/>
            <person name="Spatafora J.W."/>
            <person name="Yadav J.S."/>
            <person name="Aerts A."/>
            <person name="Benoit I."/>
            <person name="Boyd A."/>
            <person name="Carlson A."/>
            <person name="Copeland A."/>
            <person name="Coutinho P.M."/>
            <person name="de Vries R.P."/>
            <person name="Ferreira P."/>
            <person name="Findley K."/>
            <person name="Foster B."/>
            <person name="Gaskell J."/>
            <person name="Glotzer D."/>
            <person name="Gorecki P."/>
            <person name="Heitman J."/>
            <person name="Hesse C."/>
            <person name="Hori C."/>
            <person name="Igarashi K."/>
            <person name="Jurgens J.A."/>
            <person name="Kallen N."/>
            <person name="Kersten P."/>
            <person name="Kohler A."/>
            <person name="Kuees U."/>
            <person name="Kumar T.K.A."/>
            <person name="Kuo A."/>
            <person name="LaButti K."/>
            <person name="Larrondo L.F."/>
            <person name="Lindquist E."/>
            <person name="Ling A."/>
            <person name="Lombard V."/>
            <person name="Lucas S."/>
            <person name="Lundell T."/>
            <person name="Martin R."/>
            <person name="McLaughlin D.J."/>
            <person name="Morgenstern I."/>
            <person name="Morin E."/>
            <person name="Murat C."/>
            <person name="Nagy L.G."/>
            <person name="Nolan M."/>
            <person name="Ohm R.A."/>
            <person name="Patyshakuliyeva A."/>
            <person name="Rokas A."/>
            <person name="Ruiz-Duenas F.J."/>
            <person name="Sabat G."/>
            <person name="Salamov A."/>
            <person name="Samejima M."/>
            <person name="Schmutz J."/>
            <person name="Slot J.C."/>
            <person name="St John F."/>
            <person name="Stenlid J."/>
            <person name="Sun H."/>
            <person name="Sun S."/>
            <person name="Syed K."/>
            <person name="Tsang A."/>
            <person name="Wiebenga A."/>
            <person name="Young D."/>
            <person name="Pisabarro A."/>
            <person name="Eastwood D.C."/>
            <person name="Martin F."/>
            <person name="Cullen D."/>
            <person name="Grigoriev I.V."/>
            <person name="Hibbett D.S."/>
        </authorList>
    </citation>
    <scope>NUCLEOTIDE SEQUENCE [LARGE SCALE GENOMIC DNA]</scope>
    <source>
        <strain evidence="1 2">DJM-731 SS1</strain>
    </source>
</reference>
<dbReference type="GeneID" id="63688990"/>
<dbReference type="AlphaFoldDB" id="M5FQ67"/>
<evidence type="ECO:0000313" key="1">
    <source>
        <dbReference type="EMBL" id="EJT97548.1"/>
    </source>
</evidence>
<dbReference type="Proteomes" id="UP000030653">
    <property type="component" value="Unassembled WGS sequence"/>
</dbReference>
<protein>
    <submittedName>
        <fullName evidence="1">Uncharacterized protein</fullName>
    </submittedName>
</protein>
<dbReference type="EMBL" id="JH795876">
    <property type="protein sequence ID" value="EJT97548.1"/>
    <property type="molecule type" value="Genomic_DNA"/>
</dbReference>
<keyword evidence="2" id="KW-1185">Reference proteome</keyword>
<dbReference type="STRING" id="1858805.M5FQ67"/>